<feature type="transmembrane region" description="Helical" evidence="7">
    <location>
        <begin position="77"/>
        <end position="100"/>
    </location>
</feature>
<keyword evidence="4 7" id="KW-0812">Transmembrane</keyword>
<comment type="subcellular location">
    <subcellularLocation>
        <location evidence="1">Cell membrane</location>
        <topology evidence="1">Multi-pass membrane protein</topology>
    </subcellularLocation>
</comment>
<feature type="domain" description="4Fe-4S ferredoxin-type" evidence="8">
    <location>
        <begin position="182"/>
        <end position="210"/>
    </location>
</feature>
<comment type="caution">
    <text evidence="9">The sequence shown here is derived from an EMBL/GenBank/DDBJ whole genome shotgun (WGS) entry which is preliminary data.</text>
</comment>
<dbReference type="PROSITE" id="PS51379">
    <property type="entry name" value="4FE4S_FER_2"/>
    <property type="match status" value="1"/>
</dbReference>
<dbReference type="Proteomes" id="UP001205748">
    <property type="component" value="Unassembled WGS sequence"/>
</dbReference>
<dbReference type="InterPro" id="IPR017896">
    <property type="entry name" value="4Fe4S_Fe-S-bd"/>
</dbReference>
<dbReference type="InterPro" id="IPR005524">
    <property type="entry name" value="DUF318"/>
</dbReference>
<evidence type="ECO:0000256" key="7">
    <source>
        <dbReference type="SAM" id="Phobius"/>
    </source>
</evidence>
<comment type="similarity">
    <text evidence="2">Belongs to the UPF0718 family.</text>
</comment>
<dbReference type="SUPFAM" id="SSF54862">
    <property type="entry name" value="4Fe-4S ferredoxins"/>
    <property type="match status" value="1"/>
</dbReference>
<organism evidence="9 10">
    <name type="scientific">Irregularibacter muris</name>
    <dbReference type="NCBI Taxonomy" id="1796619"/>
    <lineage>
        <taxon>Bacteria</taxon>
        <taxon>Bacillati</taxon>
        <taxon>Bacillota</taxon>
        <taxon>Clostridia</taxon>
        <taxon>Eubacteriales</taxon>
        <taxon>Eubacteriaceae</taxon>
        <taxon>Irregularibacter</taxon>
    </lineage>
</organism>
<sequence>MNKVKQTIHQNKLLFLVLLAYIGLSIFMPAKALQSLQNSLYYVKEMLMIMPVILLLTSLISAWVPREAIERNFGQNSGFKGSIFSFLLGSFSAGPIYAAFPVCKALLSKGASISNIVIILSAWAVIKVPMLLNEAKFLGPKFMALRWVLTTLAIFVMGYLTSRLVKKEDLPEKDVGNETKENPLHIVSEYCLGCGVCEIIAPNYFKVVNKKANLLRRDVDEEELTLIKEAVKKCPSKVIEYTEVKVTTHDRG</sequence>
<keyword evidence="5 7" id="KW-1133">Transmembrane helix</keyword>
<evidence type="ECO:0000256" key="2">
    <source>
        <dbReference type="ARBA" id="ARBA00006386"/>
    </source>
</evidence>
<feature type="transmembrane region" description="Helical" evidence="7">
    <location>
        <begin position="48"/>
        <end position="65"/>
    </location>
</feature>
<evidence type="ECO:0000256" key="4">
    <source>
        <dbReference type="ARBA" id="ARBA00022692"/>
    </source>
</evidence>
<feature type="transmembrane region" description="Helical" evidence="7">
    <location>
        <begin position="112"/>
        <end position="132"/>
    </location>
</feature>
<evidence type="ECO:0000259" key="8">
    <source>
        <dbReference type="PROSITE" id="PS51379"/>
    </source>
</evidence>
<keyword evidence="10" id="KW-1185">Reference proteome</keyword>
<evidence type="ECO:0000313" key="10">
    <source>
        <dbReference type="Proteomes" id="UP001205748"/>
    </source>
</evidence>
<dbReference type="EMBL" id="JANKAS010000001">
    <property type="protein sequence ID" value="MCR1897371.1"/>
    <property type="molecule type" value="Genomic_DNA"/>
</dbReference>
<keyword evidence="3" id="KW-1003">Cell membrane</keyword>
<dbReference type="GO" id="GO:0005886">
    <property type="term" value="C:plasma membrane"/>
    <property type="evidence" value="ECO:0007669"/>
    <property type="project" value="UniProtKB-SubCell"/>
</dbReference>
<dbReference type="Pfam" id="PF03773">
    <property type="entry name" value="ArsP_1"/>
    <property type="match status" value="1"/>
</dbReference>
<dbReference type="RefSeq" id="WP_257528765.1">
    <property type="nucleotide sequence ID" value="NZ_JANKAS010000001.1"/>
</dbReference>
<evidence type="ECO:0000256" key="1">
    <source>
        <dbReference type="ARBA" id="ARBA00004651"/>
    </source>
</evidence>
<evidence type="ECO:0000256" key="6">
    <source>
        <dbReference type="ARBA" id="ARBA00023136"/>
    </source>
</evidence>
<proteinExistence type="inferred from homology"/>
<keyword evidence="6 7" id="KW-0472">Membrane</keyword>
<name>A0AAE3HCT9_9FIRM</name>
<evidence type="ECO:0000256" key="3">
    <source>
        <dbReference type="ARBA" id="ARBA00022475"/>
    </source>
</evidence>
<gene>
    <name evidence="9" type="ORF">NSA47_00010</name>
</gene>
<accession>A0AAE3HCT9</accession>
<protein>
    <submittedName>
        <fullName evidence="9">Permease</fullName>
    </submittedName>
</protein>
<dbReference type="Gene3D" id="3.30.70.20">
    <property type="match status" value="1"/>
</dbReference>
<evidence type="ECO:0000256" key="5">
    <source>
        <dbReference type="ARBA" id="ARBA00022989"/>
    </source>
</evidence>
<feature type="transmembrane region" description="Helical" evidence="7">
    <location>
        <begin position="144"/>
        <end position="161"/>
    </location>
</feature>
<evidence type="ECO:0000313" key="9">
    <source>
        <dbReference type="EMBL" id="MCR1897371.1"/>
    </source>
</evidence>
<dbReference type="AlphaFoldDB" id="A0AAE3HCT9"/>
<reference evidence="9" key="1">
    <citation type="submission" date="2022-07" db="EMBL/GenBank/DDBJ databases">
        <title>Enhanced cultured diversity of the mouse gut microbiota enables custom-made synthetic communities.</title>
        <authorList>
            <person name="Afrizal A."/>
        </authorList>
    </citation>
    <scope>NUCLEOTIDE SEQUENCE</scope>
    <source>
        <strain evidence="9">DSM 28593</strain>
    </source>
</reference>